<dbReference type="SUPFAM" id="SSF109604">
    <property type="entry name" value="HD-domain/PDEase-like"/>
    <property type="match status" value="1"/>
</dbReference>
<dbReference type="SUPFAM" id="SSF52172">
    <property type="entry name" value="CheY-like"/>
    <property type="match status" value="1"/>
</dbReference>
<name>A0A1E3XF22_9BACT</name>
<reference evidence="4 5" key="1">
    <citation type="submission" date="2016-07" db="EMBL/GenBank/DDBJ databases">
        <title>Draft genome of Scalindua rubra, obtained from a brine-seawater interface in the Red Sea, sheds light on salt adaptation in anammox bacteria.</title>
        <authorList>
            <person name="Speth D.R."/>
            <person name="Lagkouvardos I."/>
            <person name="Wang Y."/>
            <person name="Qian P.-Y."/>
            <person name="Dutilh B.E."/>
            <person name="Jetten M.S."/>
        </authorList>
    </citation>
    <scope>NUCLEOTIDE SEQUENCE [LARGE SCALE GENOMIC DNA]</scope>
    <source>
        <strain evidence="4">BSI-1</strain>
    </source>
</reference>
<keyword evidence="1" id="KW-0597">Phosphoprotein</keyword>
<evidence type="ECO:0000259" key="3">
    <source>
        <dbReference type="PROSITE" id="PS51833"/>
    </source>
</evidence>
<dbReference type="Pfam" id="PF08668">
    <property type="entry name" value="HDOD"/>
    <property type="match status" value="1"/>
</dbReference>
<comment type="caution">
    <text evidence="4">The sequence shown here is derived from an EMBL/GenBank/DDBJ whole genome shotgun (WGS) entry which is preliminary data.</text>
</comment>
<dbReference type="InterPro" id="IPR001789">
    <property type="entry name" value="Sig_transdc_resp-reg_receiver"/>
</dbReference>
<proteinExistence type="predicted"/>
<dbReference type="InterPro" id="IPR013976">
    <property type="entry name" value="HDOD"/>
</dbReference>
<evidence type="ECO:0000313" key="5">
    <source>
        <dbReference type="Proteomes" id="UP000094056"/>
    </source>
</evidence>
<feature type="modified residue" description="4-aspartylphosphate" evidence="1">
    <location>
        <position position="54"/>
    </location>
</feature>
<evidence type="ECO:0000259" key="2">
    <source>
        <dbReference type="PROSITE" id="PS50110"/>
    </source>
</evidence>
<dbReference type="PANTHER" id="PTHR33525:SF3">
    <property type="entry name" value="RIBONUCLEASE Y"/>
    <property type="match status" value="1"/>
</dbReference>
<dbReference type="CDD" id="cd00077">
    <property type="entry name" value="HDc"/>
    <property type="match status" value="1"/>
</dbReference>
<dbReference type="AlphaFoldDB" id="A0A1E3XF22"/>
<dbReference type="PANTHER" id="PTHR33525">
    <property type="match status" value="1"/>
</dbReference>
<evidence type="ECO:0000313" key="4">
    <source>
        <dbReference type="EMBL" id="ODS34190.1"/>
    </source>
</evidence>
<feature type="domain" description="HDOD" evidence="3">
    <location>
        <begin position="139"/>
        <end position="336"/>
    </location>
</feature>
<dbReference type="InterPro" id="IPR006675">
    <property type="entry name" value="HDIG_dom"/>
</dbReference>
<dbReference type="NCBIfam" id="TIGR00277">
    <property type="entry name" value="HDIG"/>
    <property type="match status" value="1"/>
</dbReference>
<dbReference type="GO" id="GO:0000160">
    <property type="term" value="P:phosphorelay signal transduction system"/>
    <property type="evidence" value="ECO:0007669"/>
    <property type="project" value="InterPro"/>
</dbReference>
<sequence length="431" mass="48940">MRKILFVDDDQKVIQELKGMLHPMRYEWDMEFAGSGKDALKSMEKSSFDVVVSDMDMPEIDGVKLLDIVMERYPATVRIMHSENSDRAMTMRSVECTHQFLMKPCDVEIMKYTIERTYKLQNLLRNETLVKTVTGIKDLPCLPKLYGLILKEMQSPEASLKKVGEIISQDVSMSTKILKLVNSAFFGLPQRITDPQQATVYLGIETLKALVLSIHVFSSFTKKAEFLEFSLEEMWRHNLMVGRLARDIARAELAERNVAEEALIAGILHDIGKLILLKVPDQYKEVMNFIEKTGSDFVEAEYVVMKTSHAELGAYLLGLWGIPDSIVEIVAFHHEPSKLIENVFTTLSNHSDKTVDKTKPTGGILKSRSTKKFLKGLTALTAVHVANALVMQKDCTPDTTTFPYVDMLYLRTLNLADKLPEWVECYSNLMQ</sequence>
<dbReference type="InterPro" id="IPR011006">
    <property type="entry name" value="CheY-like_superfamily"/>
</dbReference>
<dbReference type="InterPro" id="IPR052340">
    <property type="entry name" value="RNase_Y/CdgJ"/>
</dbReference>
<dbReference type="PROSITE" id="PS51833">
    <property type="entry name" value="HDOD"/>
    <property type="match status" value="1"/>
</dbReference>
<dbReference type="InterPro" id="IPR003607">
    <property type="entry name" value="HD/PDEase_dom"/>
</dbReference>
<accession>A0A1E3XF22</accession>
<dbReference type="Pfam" id="PF00072">
    <property type="entry name" value="Response_reg"/>
    <property type="match status" value="1"/>
</dbReference>
<dbReference type="Gene3D" id="1.10.3210.10">
    <property type="entry name" value="Hypothetical protein af1432"/>
    <property type="match status" value="1"/>
</dbReference>
<organism evidence="4 5">
    <name type="scientific">Candidatus Scalindua rubra</name>
    <dbReference type="NCBI Taxonomy" id="1872076"/>
    <lineage>
        <taxon>Bacteria</taxon>
        <taxon>Pseudomonadati</taxon>
        <taxon>Planctomycetota</taxon>
        <taxon>Candidatus Brocadiia</taxon>
        <taxon>Candidatus Brocadiales</taxon>
        <taxon>Candidatus Scalinduaceae</taxon>
        <taxon>Candidatus Scalindua</taxon>
    </lineage>
</organism>
<evidence type="ECO:0000256" key="1">
    <source>
        <dbReference type="PROSITE-ProRule" id="PRU00169"/>
    </source>
</evidence>
<protein>
    <submittedName>
        <fullName evidence="4">Signal transduction protein</fullName>
    </submittedName>
</protein>
<feature type="domain" description="Response regulatory" evidence="2">
    <location>
        <begin position="3"/>
        <end position="118"/>
    </location>
</feature>
<dbReference type="Gene3D" id="3.40.50.2300">
    <property type="match status" value="1"/>
</dbReference>
<gene>
    <name evidence="4" type="ORF">SCARUB_00666</name>
</gene>
<dbReference type="PROSITE" id="PS50110">
    <property type="entry name" value="RESPONSE_REGULATORY"/>
    <property type="match status" value="1"/>
</dbReference>
<dbReference type="Proteomes" id="UP000094056">
    <property type="component" value="Unassembled WGS sequence"/>
</dbReference>
<dbReference type="EMBL" id="MAYW01000011">
    <property type="protein sequence ID" value="ODS34190.1"/>
    <property type="molecule type" value="Genomic_DNA"/>
</dbReference>
<dbReference type="SMART" id="SM00448">
    <property type="entry name" value="REC"/>
    <property type="match status" value="1"/>
</dbReference>